<dbReference type="Gene3D" id="3.40.50.1820">
    <property type="entry name" value="alpha/beta hydrolase"/>
    <property type="match status" value="1"/>
</dbReference>
<dbReference type="AlphaFoldDB" id="A3F587"/>
<dbReference type="GO" id="GO:0017171">
    <property type="term" value="F:serine hydrolase activity"/>
    <property type="evidence" value="ECO:0007669"/>
    <property type="project" value="TreeGrafter"/>
</dbReference>
<evidence type="ECO:0000313" key="1">
    <source>
        <dbReference type="EMBL" id="ABN13579.1"/>
    </source>
</evidence>
<dbReference type="PANTHER" id="PTHR20908:SF1">
    <property type="entry name" value="LD15586P"/>
    <property type="match status" value="1"/>
</dbReference>
<sequence length="110" mass="12611">YHMKVMQNKATTHYMQSSMSFHGTIVKAPALFIYSKADPIGTEEGNLRLKESWENAGIQVQTKCFEKSPHVSHFYHHPEEYSTELVSFLAQCGLVPQNFQTCVSKMKEKL</sequence>
<dbReference type="InterPro" id="IPR008547">
    <property type="entry name" value="DUF829_TMEM53"/>
</dbReference>
<name>A3F587_ARTSF</name>
<dbReference type="InterPro" id="IPR029058">
    <property type="entry name" value="AB_hydrolase_fold"/>
</dbReference>
<organism evidence="1">
    <name type="scientific">Artemia franciscana</name>
    <name type="common">Brine shrimp</name>
    <name type="synonym">Artemia sanfranciscana</name>
    <dbReference type="NCBI Taxonomy" id="6661"/>
    <lineage>
        <taxon>Eukaryota</taxon>
        <taxon>Metazoa</taxon>
        <taxon>Ecdysozoa</taxon>
        <taxon>Arthropoda</taxon>
        <taxon>Crustacea</taxon>
        <taxon>Branchiopoda</taxon>
        <taxon>Anostraca</taxon>
        <taxon>Artemiidae</taxon>
        <taxon>Artemia</taxon>
    </lineage>
</organism>
<proteinExistence type="evidence at transcript level"/>
<dbReference type="Pfam" id="PF05705">
    <property type="entry name" value="DUF829"/>
    <property type="match status" value="1"/>
</dbReference>
<protein>
    <submittedName>
        <fullName evidence="1">Uncharacterized protein</fullName>
    </submittedName>
</protein>
<feature type="non-terminal residue" evidence="1">
    <location>
        <position position="1"/>
    </location>
</feature>
<dbReference type="PANTHER" id="PTHR20908">
    <property type="entry name" value="LD15586P"/>
    <property type="match status" value="1"/>
</dbReference>
<dbReference type="EMBL" id="EF203459">
    <property type="protein sequence ID" value="ABN13579.1"/>
    <property type="molecule type" value="mRNA"/>
</dbReference>
<reference evidence="1" key="1">
    <citation type="submission" date="2007-01" db="EMBL/GenBank/DDBJ databases">
        <authorList>
            <person name="Patterson K."/>
            <person name="Vershon A.K."/>
            <person name="Nemeroff M.E."/>
        </authorList>
    </citation>
    <scope>NUCLEOTIDE SEQUENCE</scope>
</reference>
<dbReference type="SUPFAM" id="SSF53474">
    <property type="entry name" value="alpha/beta-Hydrolases"/>
    <property type="match status" value="1"/>
</dbReference>
<accession>A3F587</accession>